<evidence type="ECO:0000313" key="2">
    <source>
        <dbReference type="Proteomes" id="UP000774570"/>
    </source>
</evidence>
<reference evidence="1 2" key="1">
    <citation type="submission" date="2021-07" db="EMBL/GenBank/DDBJ databases">
        <title>Actinomadura sp. PM05-2 isolated from lichen.</title>
        <authorList>
            <person name="Somphong A."/>
            <person name="Phongsopitanun W."/>
            <person name="Tanasupawat S."/>
            <person name="Peongsungnone V."/>
        </authorList>
    </citation>
    <scope>NUCLEOTIDE SEQUENCE [LARGE SCALE GENOMIC DNA]</scope>
    <source>
        <strain evidence="1 2">PM05-2</strain>
    </source>
</reference>
<accession>A0ABS7FZP0</accession>
<dbReference type="RefSeq" id="WP_220169153.1">
    <property type="nucleotide sequence ID" value="NZ_JAIBOA010000019.1"/>
</dbReference>
<dbReference type="Proteomes" id="UP000774570">
    <property type="component" value="Unassembled WGS sequence"/>
</dbReference>
<proteinExistence type="predicted"/>
<dbReference type="EMBL" id="JAIBOA010000019">
    <property type="protein sequence ID" value="MBW8485916.1"/>
    <property type="molecule type" value="Genomic_DNA"/>
</dbReference>
<name>A0ABS7FZP0_9ACTN</name>
<comment type="caution">
    <text evidence="1">The sequence shown here is derived from an EMBL/GenBank/DDBJ whole genome shotgun (WGS) entry which is preliminary data.</text>
</comment>
<protein>
    <submittedName>
        <fullName evidence="1">Uncharacterized protein</fullName>
    </submittedName>
</protein>
<gene>
    <name evidence="1" type="ORF">K1Y72_26310</name>
</gene>
<sequence length="76" mass="7928">MSVVQIVLLVAGALLVAFLLVLLVGVVLAKAKVGPFRFGDGDLETVRDAATHDADAVQSDDRFFRTDGPGSRGDGT</sequence>
<organism evidence="1 2">
    <name type="scientific">Actinomadura parmotrematis</name>
    <dbReference type="NCBI Taxonomy" id="2864039"/>
    <lineage>
        <taxon>Bacteria</taxon>
        <taxon>Bacillati</taxon>
        <taxon>Actinomycetota</taxon>
        <taxon>Actinomycetes</taxon>
        <taxon>Streptosporangiales</taxon>
        <taxon>Thermomonosporaceae</taxon>
        <taxon>Actinomadura</taxon>
    </lineage>
</organism>
<evidence type="ECO:0000313" key="1">
    <source>
        <dbReference type="EMBL" id="MBW8485916.1"/>
    </source>
</evidence>
<keyword evidence="2" id="KW-1185">Reference proteome</keyword>